<organism evidence="2 3">
    <name type="scientific">Paramicrobacterium humi</name>
    <dbReference type="NCBI Taxonomy" id="640635"/>
    <lineage>
        <taxon>Bacteria</taxon>
        <taxon>Bacillati</taxon>
        <taxon>Actinomycetota</taxon>
        <taxon>Actinomycetes</taxon>
        <taxon>Micrococcales</taxon>
        <taxon>Microbacteriaceae</taxon>
        <taxon>Paramicrobacterium</taxon>
    </lineage>
</organism>
<evidence type="ECO:0000313" key="3">
    <source>
        <dbReference type="Proteomes" id="UP000199183"/>
    </source>
</evidence>
<feature type="signal peptide" evidence="1">
    <location>
        <begin position="1"/>
        <end position="26"/>
    </location>
</feature>
<reference evidence="2 3" key="1">
    <citation type="submission" date="2016-10" db="EMBL/GenBank/DDBJ databases">
        <authorList>
            <person name="de Groot N.N."/>
        </authorList>
    </citation>
    <scope>NUCLEOTIDE SEQUENCE [LARGE SCALE GENOMIC DNA]</scope>
    <source>
        <strain evidence="2 3">DSM 21799</strain>
    </source>
</reference>
<feature type="chain" id="PRO_5011725507" description="Lipoprotein" evidence="1">
    <location>
        <begin position="27"/>
        <end position="185"/>
    </location>
</feature>
<evidence type="ECO:0000313" key="2">
    <source>
        <dbReference type="EMBL" id="SEB76527.1"/>
    </source>
</evidence>
<dbReference type="Proteomes" id="UP000199183">
    <property type="component" value="Unassembled WGS sequence"/>
</dbReference>
<dbReference type="STRING" id="640635.SAMN04489806_1719"/>
<dbReference type="RefSeq" id="WP_091182618.1">
    <property type="nucleotide sequence ID" value="NZ_FNRY01000001.1"/>
</dbReference>
<name>A0A1H4M147_9MICO</name>
<gene>
    <name evidence="2" type="ORF">SAMN04489806_1719</name>
</gene>
<dbReference type="AlphaFoldDB" id="A0A1H4M147"/>
<sequence>MSLTLIRRMLVAGVLASATLAATACAPDEPKPTSTPTSTAIFASEDDALQAAIDVYQKFNAAYDAISASGVADYSSVKGYVTSDYYAELESDKSFEDEGLHTAGESTFDSTSVVSLEQNAHAAMVRVKLCQDVRNIKVIDNDGNDVTSQERDDRFPYEVLLHWDAKSKQLRIADAGSWQETDFCD</sequence>
<evidence type="ECO:0008006" key="4">
    <source>
        <dbReference type="Google" id="ProtNLM"/>
    </source>
</evidence>
<keyword evidence="1" id="KW-0732">Signal</keyword>
<evidence type="ECO:0000256" key="1">
    <source>
        <dbReference type="SAM" id="SignalP"/>
    </source>
</evidence>
<proteinExistence type="predicted"/>
<protein>
    <recommendedName>
        <fullName evidence="4">Lipoprotein</fullName>
    </recommendedName>
</protein>
<dbReference type="EMBL" id="FNRY01000001">
    <property type="protein sequence ID" value="SEB76527.1"/>
    <property type="molecule type" value="Genomic_DNA"/>
</dbReference>
<dbReference type="OrthoDB" id="5064425at2"/>
<keyword evidence="3" id="KW-1185">Reference proteome</keyword>
<dbReference type="PROSITE" id="PS51257">
    <property type="entry name" value="PROKAR_LIPOPROTEIN"/>
    <property type="match status" value="1"/>
</dbReference>
<accession>A0A1H4M147</accession>